<evidence type="ECO:0000313" key="3">
    <source>
        <dbReference type="Proteomes" id="UP000507470"/>
    </source>
</evidence>
<sequence length="460" mass="50153">MASGGDEGGNSFHRTSAAILKCIDNEANEDETKQTNDNHDNGKRQAPRSTCSNNQKTNAITGGEKQEVRSSTVVNQATENAAGPPGLVAISSFSSHIIVPQSSSTDGTDEAVGLLESREFVPNLSRTTITDTEARIASPTSQIGREINTIDGPRRIDGTDEAVGLLESQEFVPNLSRTTITDTEARIASPTSQIGREINTIDGPRRIDDEAVGLLESQEFVPNLSRTTITDTEARIASPTSQIGREINTIDGPRRIDGTDEAVGLLESQEFVPNLSRTTITDTEARIASPTSLIGREINTIDGPRRIDGTDEAVGLLESQEFVPNLSRTTITDTEARIASPTSQIGRERKIPLMVLGGLMVWTDEAVGLLESQEFVPNLSRTTITDTEARIASPTSRIGREINTIDGPRRIDGLYARFFYLNILTINRNLSIGQPSHNRLILKLVDRYINCKFRNFCDSF</sequence>
<dbReference type="Proteomes" id="UP000507470">
    <property type="component" value="Unassembled WGS sequence"/>
</dbReference>
<name>A0A6J8F3M3_MYTCO</name>
<gene>
    <name evidence="2" type="ORF">MCOR_58298</name>
</gene>
<evidence type="ECO:0000313" key="2">
    <source>
        <dbReference type="EMBL" id="CAC5426603.1"/>
    </source>
</evidence>
<feature type="compositionally biased region" description="Basic and acidic residues" evidence="1">
    <location>
        <begin position="30"/>
        <end position="43"/>
    </location>
</feature>
<feature type="region of interest" description="Disordered" evidence="1">
    <location>
        <begin position="25"/>
        <end position="69"/>
    </location>
</feature>
<keyword evidence="3" id="KW-1185">Reference proteome</keyword>
<organism evidence="2 3">
    <name type="scientific">Mytilus coruscus</name>
    <name type="common">Sea mussel</name>
    <dbReference type="NCBI Taxonomy" id="42192"/>
    <lineage>
        <taxon>Eukaryota</taxon>
        <taxon>Metazoa</taxon>
        <taxon>Spiralia</taxon>
        <taxon>Lophotrochozoa</taxon>
        <taxon>Mollusca</taxon>
        <taxon>Bivalvia</taxon>
        <taxon>Autobranchia</taxon>
        <taxon>Pteriomorphia</taxon>
        <taxon>Mytilida</taxon>
        <taxon>Mytiloidea</taxon>
        <taxon>Mytilidae</taxon>
        <taxon>Mytilinae</taxon>
        <taxon>Mytilus</taxon>
    </lineage>
</organism>
<feature type="compositionally biased region" description="Polar residues" evidence="1">
    <location>
        <begin position="47"/>
        <end position="60"/>
    </location>
</feature>
<dbReference type="EMBL" id="CACVKT020010438">
    <property type="protein sequence ID" value="CAC5426603.1"/>
    <property type="molecule type" value="Genomic_DNA"/>
</dbReference>
<dbReference type="AlphaFoldDB" id="A0A6J8F3M3"/>
<accession>A0A6J8F3M3</accession>
<protein>
    <submittedName>
        <fullName evidence="2">Uncharacterized protein</fullName>
    </submittedName>
</protein>
<reference evidence="2 3" key="1">
    <citation type="submission" date="2020-06" db="EMBL/GenBank/DDBJ databases">
        <authorList>
            <person name="Li R."/>
            <person name="Bekaert M."/>
        </authorList>
    </citation>
    <scope>NUCLEOTIDE SEQUENCE [LARGE SCALE GENOMIC DNA]</scope>
    <source>
        <strain evidence="3">wild</strain>
    </source>
</reference>
<evidence type="ECO:0000256" key="1">
    <source>
        <dbReference type="SAM" id="MobiDB-lite"/>
    </source>
</evidence>
<proteinExistence type="predicted"/>